<evidence type="ECO:0000256" key="4">
    <source>
        <dbReference type="ARBA" id="ARBA00022741"/>
    </source>
</evidence>
<comment type="similarity">
    <text evidence="1">Belongs to the ribonucleoside diphosphate reductase class-2 family.</text>
</comment>
<feature type="domain" description="TSCPD" evidence="6">
    <location>
        <begin position="8"/>
        <end position="81"/>
    </location>
</feature>
<keyword evidence="8" id="KW-1185">Reference proteome</keyword>
<evidence type="ECO:0000313" key="7">
    <source>
        <dbReference type="EMBL" id="SEN68648.1"/>
    </source>
</evidence>
<dbReference type="GO" id="GO:0004748">
    <property type="term" value="F:ribonucleoside-diphosphate reductase activity, thioredoxin disulfide as acceptor"/>
    <property type="evidence" value="ECO:0007669"/>
    <property type="project" value="UniProtKB-EC"/>
</dbReference>
<dbReference type="Proteomes" id="UP000199512">
    <property type="component" value="Unassembled WGS sequence"/>
</dbReference>
<dbReference type="GO" id="GO:0000166">
    <property type="term" value="F:nucleotide binding"/>
    <property type="evidence" value="ECO:0007669"/>
    <property type="project" value="UniProtKB-KW"/>
</dbReference>
<keyword evidence="3" id="KW-0237">DNA synthesis</keyword>
<dbReference type="STRING" id="215200.SAMN05216454_10844"/>
<evidence type="ECO:0000313" key="8">
    <source>
        <dbReference type="Proteomes" id="UP000199512"/>
    </source>
</evidence>
<sequence length="87" mass="9310">MKEIIYNPQGVCCKELQITLTDDNKIENLKFVGGCPGNTEGISSLAKGQDASEVASRLEHITCGNKTTSCPAQLSIALKKALSEELI</sequence>
<evidence type="ECO:0000256" key="1">
    <source>
        <dbReference type="ARBA" id="ARBA00007405"/>
    </source>
</evidence>
<proteinExistence type="inferred from homology"/>
<reference evidence="7" key="1">
    <citation type="submission" date="2016-10" db="EMBL/GenBank/DDBJ databases">
        <authorList>
            <person name="de Groot N.N."/>
        </authorList>
    </citation>
    <scope>NUCLEOTIDE SEQUENCE [LARGE SCALE GENOMIC DNA]</scope>
    <source>
        <strain evidence="7">Calf135</strain>
    </source>
</reference>
<dbReference type="InterPro" id="IPR024434">
    <property type="entry name" value="TSCPD_dom"/>
</dbReference>
<evidence type="ECO:0000256" key="3">
    <source>
        <dbReference type="ARBA" id="ARBA00022634"/>
    </source>
</evidence>
<organism evidence="7 8">
    <name type="scientific">Peptostreptococcus russellii</name>
    <dbReference type="NCBI Taxonomy" id="215200"/>
    <lineage>
        <taxon>Bacteria</taxon>
        <taxon>Bacillati</taxon>
        <taxon>Bacillota</taxon>
        <taxon>Clostridia</taxon>
        <taxon>Peptostreptococcales</taxon>
        <taxon>Peptostreptococcaceae</taxon>
        <taxon>Peptostreptococcus</taxon>
    </lineage>
</organism>
<dbReference type="GO" id="GO:0071897">
    <property type="term" value="P:DNA biosynthetic process"/>
    <property type="evidence" value="ECO:0007669"/>
    <property type="project" value="UniProtKB-KW"/>
</dbReference>
<gene>
    <name evidence="7" type="ORF">SAMN05216454_10844</name>
</gene>
<keyword evidence="4" id="KW-0547">Nucleotide-binding</keyword>
<comment type="catalytic activity">
    <reaction evidence="5">
        <text>a 2'-deoxyribonucleoside 5'-diphosphate + [thioredoxin]-disulfide + H2O = a ribonucleoside 5'-diphosphate + [thioredoxin]-dithiol</text>
        <dbReference type="Rhea" id="RHEA:23252"/>
        <dbReference type="Rhea" id="RHEA-COMP:10698"/>
        <dbReference type="Rhea" id="RHEA-COMP:10700"/>
        <dbReference type="ChEBI" id="CHEBI:15377"/>
        <dbReference type="ChEBI" id="CHEBI:29950"/>
        <dbReference type="ChEBI" id="CHEBI:50058"/>
        <dbReference type="ChEBI" id="CHEBI:57930"/>
        <dbReference type="ChEBI" id="CHEBI:73316"/>
        <dbReference type="EC" id="1.17.4.1"/>
    </reaction>
</comment>
<evidence type="ECO:0000259" key="6">
    <source>
        <dbReference type="Pfam" id="PF12637"/>
    </source>
</evidence>
<dbReference type="EC" id="1.17.4.1" evidence="2"/>
<accession>A0A1H8ILP8</accession>
<dbReference type="InterPro" id="IPR023806">
    <property type="entry name" value="CHP03905"/>
</dbReference>
<name>A0A1H8ILP8_9FIRM</name>
<evidence type="ECO:0000256" key="5">
    <source>
        <dbReference type="ARBA" id="ARBA00047754"/>
    </source>
</evidence>
<dbReference type="AlphaFoldDB" id="A0A1H8ILP8"/>
<dbReference type="EMBL" id="FODF01000008">
    <property type="protein sequence ID" value="SEN68648.1"/>
    <property type="molecule type" value="Genomic_DNA"/>
</dbReference>
<dbReference type="NCBIfam" id="TIGR03905">
    <property type="entry name" value="TIGR03905_4_Cys"/>
    <property type="match status" value="1"/>
</dbReference>
<dbReference type="Pfam" id="PF12637">
    <property type="entry name" value="TSCPD"/>
    <property type="match status" value="1"/>
</dbReference>
<protein>
    <recommendedName>
        <fullName evidence="2">ribonucleoside-diphosphate reductase</fullName>
        <ecNumber evidence="2">1.17.4.1</ecNumber>
    </recommendedName>
</protein>
<dbReference type="RefSeq" id="WP_317316698.1">
    <property type="nucleotide sequence ID" value="NZ_CAUWDX010000044.1"/>
</dbReference>
<evidence type="ECO:0000256" key="2">
    <source>
        <dbReference type="ARBA" id="ARBA00012274"/>
    </source>
</evidence>